<evidence type="ECO:0000313" key="2">
    <source>
        <dbReference type="Proteomes" id="UP000092093"/>
    </source>
</evidence>
<dbReference type="EMBL" id="LJOW01000062">
    <property type="protein sequence ID" value="OBQ43265.1"/>
    <property type="molecule type" value="Genomic_DNA"/>
</dbReference>
<proteinExistence type="predicted"/>
<sequence length="71" mass="8532">MRSRNKMLKILWFGHLLRLCVHRFKENIYDHADIFAQAEPTQYQIALDILNSAKEYWEANNIPLKFLVINK</sequence>
<comment type="caution">
    <text evidence="1">The sequence shown here is derived from an EMBL/GenBank/DDBJ whole genome shotgun (WGS) entry which is preliminary data.</text>
</comment>
<dbReference type="Proteomes" id="UP000092093">
    <property type="component" value="Unassembled WGS sequence"/>
</dbReference>
<dbReference type="AlphaFoldDB" id="A0A1B7X1L1"/>
<dbReference type="PATRIC" id="fig|1710896.3.peg.1559"/>
<name>A0A1B7X1L1_APHFL</name>
<gene>
    <name evidence="1" type="ORF">AN484_13300</name>
</gene>
<organism evidence="1 2">
    <name type="scientific">Aphanizomenon flos-aquae WA102</name>
    <dbReference type="NCBI Taxonomy" id="1710896"/>
    <lineage>
        <taxon>Bacteria</taxon>
        <taxon>Bacillati</taxon>
        <taxon>Cyanobacteriota</taxon>
        <taxon>Cyanophyceae</taxon>
        <taxon>Nostocales</taxon>
        <taxon>Aphanizomenonaceae</taxon>
        <taxon>Aphanizomenon</taxon>
    </lineage>
</organism>
<reference evidence="1 2" key="1">
    <citation type="submission" date="2015-09" db="EMBL/GenBank/DDBJ databases">
        <title>Aphanizomenon flos-aquae WA102.</title>
        <authorList>
            <person name="Driscoll C."/>
        </authorList>
    </citation>
    <scope>NUCLEOTIDE SEQUENCE [LARGE SCALE GENOMIC DNA]</scope>
    <source>
        <strain evidence="1">WA102</strain>
    </source>
</reference>
<accession>A0A1B7X1L1</accession>
<evidence type="ECO:0000313" key="1">
    <source>
        <dbReference type="EMBL" id="OBQ43265.1"/>
    </source>
</evidence>
<protein>
    <submittedName>
        <fullName evidence="1">Uncharacterized protein</fullName>
    </submittedName>
</protein>